<evidence type="ECO:0000313" key="3">
    <source>
        <dbReference type="EMBL" id="CAH0718413.1"/>
    </source>
</evidence>
<dbReference type="Proteomes" id="UP000838878">
    <property type="component" value="Chromosome 13"/>
</dbReference>
<dbReference type="AlphaFoldDB" id="A0A8J9UDP3"/>
<feature type="signal peptide" evidence="2">
    <location>
        <begin position="1"/>
        <end position="16"/>
    </location>
</feature>
<feature type="region of interest" description="Disordered" evidence="1">
    <location>
        <begin position="21"/>
        <end position="41"/>
    </location>
</feature>
<sequence>MKSIFVVVVVAAFALAEPPLSHSYLPPSPTNRNAGYPKGPDGSLPIIPQVVAARALVNGHLNGARSSLHEHGQVRRGQAQGYDGNSGDLFRNTVDVSSTVSYEADERGFKPQISYEDTEDLTRSNGYNGNANTRNIGNGYKSGQDARSGY</sequence>
<dbReference type="EMBL" id="OV170233">
    <property type="protein sequence ID" value="CAH0718413.1"/>
    <property type="molecule type" value="Genomic_DNA"/>
</dbReference>
<organism evidence="3 4">
    <name type="scientific">Brenthis ino</name>
    <name type="common">lesser marbled fritillary</name>
    <dbReference type="NCBI Taxonomy" id="405034"/>
    <lineage>
        <taxon>Eukaryota</taxon>
        <taxon>Metazoa</taxon>
        <taxon>Ecdysozoa</taxon>
        <taxon>Arthropoda</taxon>
        <taxon>Hexapoda</taxon>
        <taxon>Insecta</taxon>
        <taxon>Pterygota</taxon>
        <taxon>Neoptera</taxon>
        <taxon>Endopterygota</taxon>
        <taxon>Lepidoptera</taxon>
        <taxon>Glossata</taxon>
        <taxon>Ditrysia</taxon>
        <taxon>Papilionoidea</taxon>
        <taxon>Nymphalidae</taxon>
        <taxon>Heliconiinae</taxon>
        <taxon>Argynnini</taxon>
        <taxon>Brenthis</taxon>
    </lineage>
</organism>
<feature type="region of interest" description="Disordered" evidence="1">
    <location>
        <begin position="67"/>
        <end position="88"/>
    </location>
</feature>
<name>A0A8J9UDP3_9NEOP</name>
<dbReference type="OrthoDB" id="6428372at2759"/>
<feature type="region of interest" description="Disordered" evidence="1">
    <location>
        <begin position="110"/>
        <end position="150"/>
    </location>
</feature>
<feature type="non-terminal residue" evidence="3">
    <location>
        <position position="150"/>
    </location>
</feature>
<proteinExistence type="predicted"/>
<protein>
    <submittedName>
        <fullName evidence="3">Uncharacterized protein</fullName>
    </submittedName>
</protein>
<evidence type="ECO:0000313" key="4">
    <source>
        <dbReference type="Proteomes" id="UP000838878"/>
    </source>
</evidence>
<evidence type="ECO:0000256" key="1">
    <source>
        <dbReference type="SAM" id="MobiDB-lite"/>
    </source>
</evidence>
<evidence type="ECO:0000256" key="2">
    <source>
        <dbReference type="SAM" id="SignalP"/>
    </source>
</evidence>
<reference evidence="3" key="1">
    <citation type="submission" date="2021-12" db="EMBL/GenBank/DDBJ databases">
        <authorList>
            <person name="Martin H S."/>
        </authorList>
    </citation>
    <scope>NUCLEOTIDE SEQUENCE</scope>
</reference>
<accession>A0A8J9UDP3</accession>
<gene>
    <name evidence="3" type="ORF">BINO364_LOCUS4906</name>
</gene>
<feature type="chain" id="PRO_5035424390" evidence="2">
    <location>
        <begin position="17"/>
        <end position="150"/>
    </location>
</feature>
<keyword evidence="2" id="KW-0732">Signal</keyword>
<feature type="compositionally biased region" description="Polar residues" evidence="1">
    <location>
        <begin position="123"/>
        <end position="136"/>
    </location>
</feature>
<keyword evidence="4" id="KW-1185">Reference proteome</keyword>